<accession>A0A914VXM3</accession>
<keyword evidence="2" id="KW-1185">Reference proteome</keyword>
<reference evidence="3" key="1">
    <citation type="submission" date="2022-11" db="UniProtKB">
        <authorList>
            <consortium name="WormBaseParasite"/>
        </authorList>
    </citation>
    <scope>IDENTIFICATION</scope>
</reference>
<sequence>MNEITRRRRRRRRSPDADDDAKRVVVFDGTGLRAPTRSSLRPQADPSSSTDRIGRCAKSDGDVHDNQSRTLSPRSLLTQGQQSPPPVSRWVVHSYSFIHSLPINARSIIRR</sequence>
<feature type="region of interest" description="Disordered" evidence="1">
    <location>
        <begin position="1"/>
        <end position="87"/>
    </location>
</feature>
<feature type="compositionally biased region" description="Basic and acidic residues" evidence="1">
    <location>
        <begin position="52"/>
        <end position="67"/>
    </location>
</feature>
<evidence type="ECO:0000256" key="1">
    <source>
        <dbReference type="SAM" id="MobiDB-lite"/>
    </source>
</evidence>
<proteinExistence type="predicted"/>
<feature type="compositionally biased region" description="Polar residues" evidence="1">
    <location>
        <begin position="36"/>
        <end position="51"/>
    </location>
</feature>
<feature type="compositionally biased region" description="Basic residues" evidence="1">
    <location>
        <begin position="1"/>
        <end position="13"/>
    </location>
</feature>
<feature type="compositionally biased region" description="Polar residues" evidence="1">
    <location>
        <begin position="68"/>
        <end position="82"/>
    </location>
</feature>
<evidence type="ECO:0000313" key="3">
    <source>
        <dbReference type="WBParaSite" id="PSAMB.scaffold25size111298.g861.t1"/>
    </source>
</evidence>
<evidence type="ECO:0000313" key="2">
    <source>
        <dbReference type="Proteomes" id="UP000887566"/>
    </source>
</evidence>
<dbReference type="WBParaSite" id="PSAMB.scaffold25size111298.g861.t1">
    <property type="protein sequence ID" value="PSAMB.scaffold25size111298.g861.t1"/>
    <property type="gene ID" value="PSAMB.scaffold25size111298.g861"/>
</dbReference>
<name>A0A914VXM3_9BILA</name>
<dbReference type="Proteomes" id="UP000887566">
    <property type="component" value="Unplaced"/>
</dbReference>
<dbReference type="AlphaFoldDB" id="A0A914VXM3"/>
<protein>
    <submittedName>
        <fullName evidence="3">Uncharacterized protein</fullName>
    </submittedName>
</protein>
<organism evidence="2 3">
    <name type="scientific">Plectus sambesii</name>
    <dbReference type="NCBI Taxonomy" id="2011161"/>
    <lineage>
        <taxon>Eukaryota</taxon>
        <taxon>Metazoa</taxon>
        <taxon>Ecdysozoa</taxon>
        <taxon>Nematoda</taxon>
        <taxon>Chromadorea</taxon>
        <taxon>Plectida</taxon>
        <taxon>Plectina</taxon>
        <taxon>Plectoidea</taxon>
        <taxon>Plectidae</taxon>
        <taxon>Plectus</taxon>
    </lineage>
</organism>
<feature type="compositionally biased region" description="Basic and acidic residues" evidence="1">
    <location>
        <begin position="14"/>
        <end position="25"/>
    </location>
</feature>